<dbReference type="PANTHER" id="PTHR13353">
    <property type="entry name" value="TRANSMEMBRANE PROTEIN 19"/>
    <property type="match status" value="1"/>
</dbReference>
<dbReference type="InterPro" id="IPR002794">
    <property type="entry name" value="DUF92_TMEM19"/>
</dbReference>
<evidence type="ECO:0000256" key="4">
    <source>
        <dbReference type="ARBA" id="ARBA00022989"/>
    </source>
</evidence>
<feature type="transmembrane region" description="Helical" evidence="6">
    <location>
        <begin position="189"/>
        <end position="207"/>
    </location>
</feature>
<evidence type="ECO:0008006" key="9">
    <source>
        <dbReference type="Google" id="ProtNLM"/>
    </source>
</evidence>
<organism evidence="7 8">
    <name type="scientific">Methanimicrococcus hacksteinii</name>
    <dbReference type="NCBI Taxonomy" id="3028293"/>
    <lineage>
        <taxon>Archaea</taxon>
        <taxon>Methanobacteriati</taxon>
        <taxon>Methanobacteriota</taxon>
        <taxon>Stenosarchaea group</taxon>
        <taxon>Methanomicrobia</taxon>
        <taxon>Methanosarcinales</taxon>
        <taxon>Methanosarcinaceae</taxon>
        <taxon>Methanimicrococcus</taxon>
    </lineage>
</organism>
<keyword evidence="8" id="KW-1185">Reference proteome</keyword>
<evidence type="ECO:0000256" key="3">
    <source>
        <dbReference type="ARBA" id="ARBA00022692"/>
    </source>
</evidence>
<dbReference type="Pfam" id="PF01940">
    <property type="entry name" value="DUF92"/>
    <property type="match status" value="1"/>
</dbReference>
<evidence type="ECO:0000256" key="6">
    <source>
        <dbReference type="SAM" id="Phobius"/>
    </source>
</evidence>
<feature type="transmembrane region" description="Helical" evidence="6">
    <location>
        <begin position="265"/>
        <end position="281"/>
    </location>
</feature>
<keyword evidence="3 6" id="KW-0812">Transmembrane</keyword>
<gene>
    <name evidence="7" type="ORF">MmiAt1_04220</name>
</gene>
<feature type="transmembrane region" description="Helical" evidence="6">
    <location>
        <begin position="465"/>
        <end position="484"/>
    </location>
</feature>
<dbReference type="PANTHER" id="PTHR13353:SF5">
    <property type="entry name" value="TRANSMEMBRANE PROTEIN 19"/>
    <property type="match status" value="1"/>
</dbReference>
<comment type="similarity">
    <text evidence="2">Belongs to the TMEM19 family.</text>
</comment>
<keyword evidence="4 6" id="KW-1133">Transmembrane helix</keyword>
<reference evidence="7 8" key="1">
    <citation type="submission" date="2023-06" db="EMBL/GenBank/DDBJ databases">
        <title>Genome sequence of Methanimicrococcus sp. At1.</title>
        <authorList>
            <person name="Protasov E."/>
            <person name="Platt K."/>
            <person name="Poehlein A."/>
            <person name="Daniel R."/>
            <person name="Brune A."/>
        </authorList>
    </citation>
    <scope>NUCLEOTIDE SEQUENCE [LARGE SCALE GENOMIC DNA]</scope>
    <source>
        <strain evidence="7 8">At1</strain>
    </source>
</reference>
<protein>
    <recommendedName>
        <fullName evidence="9">TIGR00297 family protein</fullName>
    </recommendedName>
</protein>
<proteinExistence type="inferred from homology"/>
<feature type="transmembrane region" description="Helical" evidence="6">
    <location>
        <begin position="85"/>
        <end position="105"/>
    </location>
</feature>
<evidence type="ECO:0000313" key="7">
    <source>
        <dbReference type="EMBL" id="MDV0444876.1"/>
    </source>
</evidence>
<feature type="transmembrane region" description="Helical" evidence="6">
    <location>
        <begin position="399"/>
        <end position="423"/>
    </location>
</feature>
<sequence length="485" mass="53082">MNDSAAASSIQKDVNRDIRTCKFFYLAKYAAGILFILSAAILPLWFFFAVCLILCLLSMTPLLSKTAALFHLTDEEKLRRLSFDFRLLAGILTLSFLAALILENYGAEFGIMLPGFLIFQALAVTIFSTRSWFSLFNSVTLYENVRESESFKNISLLYEFFLILLRVTAAFLAGVWVANFTGYDLTSDFLNQLFFISIVGAFVGSLFESIPSKMNANASIYLGALLSMWALYLLNYQTPWSETALAALFSVVLAFLAYRYKIADVSALFSAAVLGILIILFTNLWWFVLLVAFFILGGGFTKYKFKQKKAAGLAESKTGIRSYENVFSNSFWALAIAVLYGILAAHPEYNWLAMPLVFAYVGTVATATGDTMASEIGVTSKGSTYMITNFRKAKVGEDGGVSLLGEMASLAGSAIIGFMAFAFGMIDTLPLALVVAIAGGFIGTNIDSVLGAICQKRGWLTNSGVNFFSTLSGALISFGLYFLLF</sequence>
<feature type="transmembrane region" description="Helical" evidence="6">
    <location>
        <begin position="287"/>
        <end position="305"/>
    </location>
</feature>
<evidence type="ECO:0000313" key="8">
    <source>
        <dbReference type="Proteomes" id="UP001272052"/>
    </source>
</evidence>
<accession>A0ABU3VNV2</accession>
<dbReference type="RefSeq" id="WP_318785286.1">
    <property type="nucleotide sequence ID" value="NZ_JAWDKC010000011.1"/>
</dbReference>
<feature type="transmembrane region" description="Helical" evidence="6">
    <location>
        <begin position="357"/>
        <end position="378"/>
    </location>
</feature>
<evidence type="ECO:0000256" key="1">
    <source>
        <dbReference type="ARBA" id="ARBA00004141"/>
    </source>
</evidence>
<feature type="transmembrane region" description="Helical" evidence="6">
    <location>
        <begin position="326"/>
        <end position="345"/>
    </location>
</feature>
<dbReference type="EMBL" id="JAWDKC010000011">
    <property type="protein sequence ID" value="MDV0444876.1"/>
    <property type="molecule type" value="Genomic_DNA"/>
</dbReference>
<feature type="transmembrane region" description="Helical" evidence="6">
    <location>
        <begin position="214"/>
        <end position="234"/>
    </location>
</feature>
<feature type="transmembrane region" description="Helical" evidence="6">
    <location>
        <begin position="240"/>
        <end position="258"/>
    </location>
</feature>
<feature type="transmembrane region" description="Helical" evidence="6">
    <location>
        <begin position="429"/>
        <end position="453"/>
    </location>
</feature>
<evidence type="ECO:0000256" key="5">
    <source>
        <dbReference type="ARBA" id="ARBA00023136"/>
    </source>
</evidence>
<name>A0ABU3VNV2_9EURY</name>
<feature type="transmembrane region" description="Helical" evidence="6">
    <location>
        <begin position="156"/>
        <end position="177"/>
    </location>
</feature>
<feature type="transmembrane region" description="Helical" evidence="6">
    <location>
        <begin position="111"/>
        <end position="135"/>
    </location>
</feature>
<evidence type="ECO:0000256" key="2">
    <source>
        <dbReference type="ARBA" id="ARBA00009012"/>
    </source>
</evidence>
<keyword evidence="5 6" id="KW-0472">Membrane</keyword>
<feature type="transmembrane region" description="Helical" evidence="6">
    <location>
        <begin position="21"/>
        <end position="39"/>
    </location>
</feature>
<comment type="caution">
    <text evidence="7">The sequence shown here is derived from an EMBL/GenBank/DDBJ whole genome shotgun (WGS) entry which is preliminary data.</text>
</comment>
<comment type="subcellular location">
    <subcellularLocation>
        <location evidence="1">Membrane</location>
        <topology evidence="1">Multi-pass membrane protein</topology>
    </subcellularLocation>
</comment>
<feature type="transmembrane region" description="Helical" evidence="6">
    <location>
        <begin position="45"/>
        <end position="64"/>
    </location>
</feature>
<dbReference type="Proteomes" id="UP001272052">
    <property type="component" value="Unassembled WGS sequence"/>
</dbReference>